<organism evidence="6 7">
    <name type="scientific">Dokdonella fugitiva</name>
    <dbReference type="NCBI Taxonomy" id="328517"/>
    <lineage>
        <taxon>Bacteria</taxon>
        <taxon>Pseudomonadati</taxon>
        <taxon>Pseudomonadota</taxon>
        <taxon>Gammaproteobacteria</taxon>
        <taxon>Lysobacterales</taxon>
        <taxon>Rhodanobacteraceae</taxon>
        <taxon>Dokdonella</taxon>
    </lineage>
</organism>
<dbReference type="InterPro" id="IPR016032">
    <property type="entry name" value="Sig_transdc_resp-reg_C-effctor"/>
</dbReference>
<dbReference type="InterPro" id="IPR011990">
    <property type="entry name" value="TPR-like_helical_dom_sf"/>
</dbReference>
<dbReference type="GO" id="GO:0006355">
    <property type="term" value="P:regulation of DNA-templated transcription"/>
    <property type="evidence" value="ECO:0007669"/>
    <property type="project" value="InterPro"/>
</dbReference>
<sequence>MVRHVPARYACAVTHRSYRFDRYTISPATRELRCDGALVPLSPIVFDCIAWLLEHRDRAVGRDELVAAVWGRADVADTQVVQAVLKARRAVGDTGEEQRVIRTIPRFGYRWVAEVDADEADAPRPAIPPRRTPASEGAPPAPLRAGHARGARLAAVAAALLLAAGAWWFGGSLLRQPAGPQVPQARPEAAASQATAVLPATVAAGRDWSWLRLGLMDLVADRLRDAGVVVVPSDAIVALAGEASDAESAERVMRAASSPRWTVLPSVQHGPAGWSVGLQLRDGAAPPRGVDAVADDPASAAREAARRLLALLGRDGAGDTAAGGDLVPRLRAALLANDFGLAQATLDAATPAQRALPEVRLLQAQTDFGRGRYDIAHDGFTRLLGELGEDASPLLRARILNGRAACSIRLMALARAESDFGQALALIGDRNEPAIAGQTYSGRGAARAMQGDADGAYADFARARIALRLAGDTLALARVELNEGALRAQRGHPADALASFGRAADEFERSNARNELAGALVNQVEAYLDLLEPAQALAVAERAQALAPRLDDRAAGRLIAYWHASALAAVGRLAEAHERLDALIRAPEVLQDPVLLAMSRARKAALSLAAGQVDSAAAVSWQVVDGGAGGPLASVRGDAWLTLARALSAQDRADEAGREVARFDAWARASGDESSMLYARLAQAEAAWSERRREAAAAAYADALALAEQAGVPLGIARVGVSWGTVLIAEGELEAAAQVVGRLARWSATDFACALLQARLYRALGHVAAWRETLEHARSLAGERAIPAAVADERPATPLIAG</sequence>
<comment type="caution">
    <text evidence="6">The sequence shown here is derived from an EMBL/GenBank/DDBJ whole genome shotgun (WGS) entry which is preliminary data.</text>
</comment>
<evidence type="ECO:0000256" key="1">
    <source>
        <dbReference type="ARBA" id="ARBA00023125"/>
    </source>
</evidence>
<dbReference type="Pfam" id="PF00486">
    <property type="entry name" value="Trans_reg_C"/>
    <property type="match status" value="1"/>
</dbReference>
<evidence type="ECO:0000259" key="5">
    <source>
        <dbReference type="PROSITE" id="PS51755"/>
    </source>
</evidence>
<feature type="DNA-binding region" description="OmpR/PhoB-type" evidence="2">
    <location>
        <begin position="15"/>
        <end position="113"/>
    </location>
</feature>
<evidence type="ECO:0000256" key="2">
    <source>
        <dbReference type="PROSITE-ProRule" id="PRU01091"/>
    </source>
</evidence>
<feature type="region of interest" description="Disordered" evidence="3">
    <location>
        <begin position="120"/>
        <end position="144"/>
    </location>
</feature>
<dbReference type="AlphaFoldDB" id="A0A4R2IE52"/>
<evidence type="ECO:0000256" key="3">
    <source>
        <dbReference type="SAM" id="MobiDB-lite"/>
    </source>
</evidence>
<keyword evidence="4" id="KW-1133">Transmembrane helix</keyword>
<feature type="transmembrane region" description="Helical" evidence="4">
    <location>
        <begin position="153"/>
        <end position="170"/>
    </location>
</feature>
<keyword evidence="4" id="KW-0812">Transmembrane</keyword>
<dbReference type="SUPFAM" id="SSF46894">
    <property type="entry name" value="C-terminal effector domain of the bipartite response regulators"/>
    <property type="match status" value="1"/>
</dbReference>
<evidence type="ECO:0000313" key="7">
    <source>
        <dbReference type="Proteomes" id="UP000294862"/>
    </source>
</evidence>
<proteinExistence type="predicted"/>
<dbReference type="GO" id="GO:0003677">
    <property type="term" value="F:DNA binding"/>
    <property type="evidence" value="ECO:0007669"/>
    <property type="project" value="UniProtKB-UniRule"/>
</dbReference>
<name>A0A4R2IE52_9GAMM</name>
<gene>
    <name evidence="6" type="ORF">EV148_10122</name>
</gene>
<dbReference type="Gene3D" id="1.25.40.10">
    <property type="entry name" value="Tetratricopeptide repeat domain"/>
    <property type="match status" value="1"/>
</dbReference>
<keyword evidence="1 2" id="KW-0238">DNA-binding</keyword>
<dbReference type="Proteomes" id="UP000294862">
    <property type="component" value="Unassembled WGS sequence"/>
</dbReference>
<dbReference type="SMART" id="SM00862">
    <property type="entry name" value="Trans_reg_C"/>
    <property type="match status" value="1"/>
</dbReference>
<dbReference type="PROSITE" id="PS51755">
    <property type="entry name" value="OMPR_PHOB"/>
    <property type="match status" value="1"/>
</dbReference>
<dbReference type="GO" id="GO:0000160">
    <property type="term" value="P:phosphorelay signal transduction system"/>
    <property type="evidence" value="ECO:0007669"/>
    <property type="project" value="InterPro"/>
</dbReference>
<accession>A0A4R2IE52</accession>
<keyword evidence="4" id="KW-0472">Membrane</keyword>
<dbReference type="Gene3D" id="1.10.10.10">
    <property type="entry name" value="Winged helix-like DNA-binding domain superfamily/Winged helix DNA-binding domain"/>
    <property type="match status" value="1"/>
</dbReference>
<dbReference type="EMBL" id="SLWQ01000001">
    <property type="protein sequence ID" value="TCO42617.1"/>
    <property type="molecule type" value="Genomic_DNA"/>
</dbReference>
<dbReference type="SUPFAM" id="SSF48452">
    <property type="entry name" value="TPR-like"/>
    <property type="match status" value="1"/>
</dbReference>
<evidence type="ECO:0000313" key="6">
    <source>
        <dbReference type="EMBL" id="TCO42617.1"/>
    </source>
</evidence>
<reference evidence="6 7" key="1">
    <citation type="journal article" date="2015" name="Stand. Genomic Sci.">
        <title>Genomic Encyclopedia of Bacterial and Archaeal Type Strains, Phase III: the genomes of soil and plant-associated and newly described type strains.</title>
        <authorList>
            <person name="Whitman W.B."/>
            <person name="Woyke T."/>
            <person name="Klenk H.P."/>
            <person name="Zhou Y."/>
            <person name="Lilburn T.G."/>
            <person name="Beck B.J."/>
            <person name="De Vos P."/>
            <person name="Vandamme P."/>
            <person name="Eisen J.A."/>
            <person name="Garrity G."/>
            <person name="Hugenholtz P."/>
            <person name="Kyrpides N.C."/>
        </authorList>
    </citation>
    <scope>NUCLEOTIDE SEQUENCE [LARGE SCALE GENOMIC DNA]</scope>
    <source>
        <strain evidence="6 7">A3</strain>
    </source>
</reference>
<keyword evidence="7" id="KW-1185">Reference proteome</keyword>
<feature type="domain" description="OmpR/PhoB-type" evidence="5">
    <location>
        <begin position="15"/>
        <end position="113"/>
    </location>
</feature>
<dbReference type="InterPro" id="IPR036388">
    <property type="entry name" value="WH-like_DNA-bd_sf"/>
</dbReference>
<dbReference type="InterPro" id="IPR001867">
    <property type="entry name" value="OmpR/PhoB-type_DNA-bd"/>
</dbReference>
<evidence type="ECO:0000256" key="4">
    <source>
        <dbReference type="SAM" id="Phobius"/>
    </source>
</evidence>
<dbReference type="CDD" id="cd00383">
    <property type="entry name" value="trans_reg_C"/>
    <property type="match status" value="1"/>
</dbReference>
<protein>
    <submittedName>
        <fullName evidence="6">DNA-binding winged helix-turn-helix (WHTH) protein</fullName>
    </submittedName>
</protein>